<dbReference type="PANTHER" id="PTHR46586">
    <property type="entry name" value="ANKYRIN REPEAT-CONTAINING PROTEIN"/>
    <property type="match status" value="1"/>
</dbReference>
<comment type="similarity">
    <text evidence="2">Belongs to the tRNA methyltransferase O family.</text>
</comment>
<keyword evidence="3" id="KW-0175">Coiled coil</keyword>
<dbReference type="InterPro" id="IPR052050">
    <property type="entry name" value="SecEffector_AnkRepeat"/>
</dbReference>
<dbReference type="PROSITE" id="PS51668">
    <property type="entry name" value="TSAA_2"/>
    <property type="match status" value="1"/>
</dbReference>
<reference evidence="5 6" key="1">
    <citation type="journal article" date="2014" name="Genome Biol. Evol.">
        <title>The secreted proteins of Achlya hypogyna and Thraustotheca clavata identify the ancestral oomycete secretome and reveal gene acquisitions by horizontal gene transfer.</title>
        <authorList>
            <person name="Misner I."/>
            <person name="Blouin N."/>
            <person name="Leonard G."/>
            <person name="Richards T.A."/>
            <person name="Lane C.E."/>
        </authorList>
    </citation>
    <scope>NUCLEOTIDE SEQUENCE [LARGE SCALE GENOMIC DNA]</scope>
    <source>
        <strain evidence="5 6">ATCC 34112</strain>
    </source>
</reference>
<dbReference type="SUPFAM" id="SSF118196">
    <property type="entry name" value="YaeB-like"/>
    <property type="match status" value="1"/>
</dbReference>
<evidence type="ECO:0000313" key="6">
    <source>
        <dbReference type="Proteomes" id="UP000243217"/>
    </source>
</evidence>
<dbReference type="Pfam" id="PF01980">
    <property type="entry name" value="TrmO_N"/>
    <property type="match status" value="1"/>
</dbReference>
<dbReference type="InterPro" id="IPR036413">
    <property type="entry name" value="YaeB-like_sf"/>
</dbReference>
<feature type="coiled-coil region" evidence="3">
    <location>
        <begin position="360"/>
        <end position="387"/>
    </location>
</feature>
<evidence type="ECO:0000313" key="5">
    <source>
        <dbReference type="EMBL" id="OQS05868.1"/>
    </source>
</evidence>
<dbReference type="OrthoDB" id="4882at2759"/>
<dbReference type="CDD" id="cd09281">
    <property type="entry name" value="UPF0066"/>
    <property type="match status" value="1"/>
</dbReference>
<organism evidence="5 6">
    <name type="scientific">Thraustotheca clavata</name>
    <dbReference type="NCBI Taxonomy" id="74557"/>
    <lineage>
        <taxon>Eukaryota</taxon>
        <taxon>Sar</taxon>
        <taxon>Stramenopiles</taxon>
        <taxon>Oomycota</taxon>
        <taxon>Saprolegniomycetes</taxon>
        <taxon>Saprolegniales</taxon>
        <taxon>Achlyaceae</taxon>
        <taxon>Thraustotheca</taxon>
    </lineage>
</organism>
<sequence>MAAARAVLTNDALMTLVLGYQHGLLYTFVPHYKRWRQVHVRWQELIQIHRRRTTAQEAMTFQCTCLYTPSELCLATLSGPAVCLEYEKAYHAHVAIRNSDLDALNGWLNYCPTLATAQAITCAARYGALECLERLIKLCETTPVQALEYAVERGHFHIVRKLYQCYQVNQLINEGEFNLLDVAAATGHLAIVEFLHNAGYPRRCTTKAMDTASANGHLTVVEFLHNYRHEGATSGAIDGAAANGHLDVVIYLNTTRNDGATKSAMDVAAARGFLNIVKYLNENRSEGCGSYALDDASKAGHLDIVKYLHFNVHSKPLCTFRAMNNAALNGYLEIIKFLHDNRTEGCTTFAMDWTASKGKLRELEEKLEKKELQRQDERQGRTSAEKELRGVLQAKLNLSAGYYVQPIATLDSVFPQCLGTPRQGFLAPGTKGRVRCHNNVSPEALDGLEAFSHVWITFVFHCNTNGKNVRAHEGLMNESKSTAHTFRAKVSPPMLKQRMGVFATRTPHRPNPIGITLVKIDQVDKKHRCVYVSGIDLVDGTPILDLKPYVPAYDCIHSDQVQVATWIEKTVGIERSVEWSQESLDGLQACSKKSKFYKDDMAGLCTAIEQVLAVDVRSIEQTKKMLNRVNVLHFDKAIVEYKVYEEHPQVCINRILITDVLTNQELMREICGYQCGVYEDVRACVGSVHPSSCYLLYPSAFRHLWLLDMHPLYSALDQQLAVFARHFKEWIACRRYEELWRLVSCAEHMSFVLLTHAIVRSDLELLTYVLTSPQLILPDRAPFTHTIDMAAWKGHVKVVQYLLAHPEHKCTNRAIDIAAKSGHLPVVEFLHVHGMAATWRAMNYAAGNGYMRVVQFLHERRNEGCSTDAMDEAAANGHLEVVAFLHYNRREGCTQRAMDQAATNGHLDVVKFLHFNRNEGCTTQAIDGASANGHIAIVLFLTQHRHEGWSVEAYLGAESNRHDAIITVLNSACMSV</sequence>
<name>A0A1W0A6M6_9STRA</name>
<proteinExistence type="inferred from homology"/>
<dbReference type="SUPFAM" id="SSF48403">
    <property type="entry name" value="Ankyrin repeat"/>
    <property type="match status" value="2"/>
</dbReference>
<dbReference type="Pfam" id="PF13637">
    <property type="entry name" value="Ank_4"/>
    <property type="match status" value="2"/>
</dbReference>
<dbReference type="PANTHER" id="PTHR46586:SF3">
    <property type="entry name" value="ANKYRIN REPEAT-CONTAINING PROTEIN"/>
    <property type="match status" value="1"/>
</dbReference>
<evidence type="ECO:0000256" key="3">
    <source>
        <dbReference type="SAM" id="Coils"/>
    </source>
</evidence>
<evidence type="ECO:0000256" key="2">
    <source>
        <dbReference type="ARBA" id="ARBA00033753"/>
    </source>
</evidence>
<dbReference type="NCBIfam" id="TIGR00104">
    <property type="entry name" value="tRNA_TsaA"/>
    <property type="match status" value="1"/>
</dbReference>
<dbReference type="InterPro" id="IPR002110">
    <property type="entry name" value="Ankyrin_rpt"/>
</dbReference>
<dbReference type="Proteomes" id="UP000243217">
    <property type="component" value="Unassembled WGS sequence"/>
</dbReference>
<evidence type="ECO:0000256" key="1">
    <source>
        <dbReference type="ARBA" id="ARBA00022691"/>
    </source>
</evidence>
<evidence type="ECO:0000259" key="4">
    <source>
        <dbReference type="PROSITE" id="PS51668"/>
    </source>
</evidence>
<dbReference type="EMBL" id="JNBS01000408">
    <property type="protein sequence ID" value="OQS05868.1"/>
    <property type="molecule type" value="Genomic_DNA"/>
</dbReference>
<feature type="domain" description="TsaA-like" evidence="4">
    <location>
        <begin position="404"/>
        <end position="558"/>
    </location>
</feature>
<gene>
    <name evidence="5" type="ORF">THRCLA_02043</name>
</gene>
<dbReference type="STRING" id="74557.A0A1W0A6M6"/>
<dbReference type="Gene3D" id="1.25.40.20">
    <property type="entry name" value="Ankyrin repeat-containing domain"/>
    <property type="match status" value="4"/>
</dbReference>
<comment type="caution">
    <text evidence="5">The sequence shown here is derived from an EMBL/GenBank/DDBJ whole genome shotgun (WGS) entry which is preliminary data.</text>
</comment>
<keyword evidence="1" id="KW-0949">S-adenosyl-L-methionine</keyword>
<keyword evidence="6" id="KW-1185">Reference proteome</keyword>
<dbReference type="AlphaFoldDB" id="A0A1W0A6M6"/>
<dbReference type="InterPro" id="IPR036414">
    <property type="entry name" value="YaeB_N_sf"/>
</dbReference>
<protein>
    <recommendedName>
        <fullName evidence="4">TsaA-like domain-containing protein</fullName>
    </recommendedName>
</protein>
<dbReference type="Gene3D" id="2.40.30.70">
    <property type="entry name" value="YaeB-like"/>
    <property type="match status" value="1"/>
</dbReference>
<accession>A0A1W0A6M6</accession>
<dbReference type="InterPro" id="IPR023370">
    <property type="entry name" value="TrmO-like_N"/>
</dbReference>
<dbReference type="InterPro" id="IPR036770">
    <property type="entry name" value="Ankyrin_rpt-contain_sf"/>
</dbReference>
<dbReference type="Pfam" id="PF12796">
    <property type="entry name" value="Ank_2"/>
    <property type="match status" value="1"/>
</dbReference>